<dbReference type="EMBL" id="JBHSKX010000001">
    <property type="protein sequence ID" value="MFC5365677.1"/>
    <property type="molecule type" value="Genomic_DNA"/>
</dbReference>
<dbReference type="Pfam" id="PF26456">
    <property type="entry name" value="DUF8135"/>
    <property type="match status" value="1"/>
</dbReference>
<feature type="region of interest" description="Disordered" evidence="1">
    <location>
        <begin position="1"/>
        <end position="158"/>
    </location>
</feature>
<dbReference type="AlphaFoldDB" id="A0ABD5R6P0"/>
<keyword evidence="4" id="KW-1185">Reference proteome</keyword>
<evidence type="ECO:0000259" key="2">
    <source>
        <dbReference type="Pfam" id="PF26456"/>
    </source>
</evidence>
<protein>
    <recommendedName>
        <fullName evidence="2">DUF8135 domain-containing protein</fullName>
    </recommendedName>
</protein>
<sequence length="216" mass="23222">MTDDADDGRETAHDEQSDGDPDAPLGDLARRRRTRREERESADADGDEDDPFTALGRDADASAADHVTAGESDDAFEEMDVDPVDSEDVWSDLLEADTADTARTGDSETEAAGTVTAVDESAEAVGAEVADADSEVGEPDPAAVDAAEVGEETDPREEHVIRKADYCQQCEYFTDPPAVACENEGTDIVSVEDFEHFRVRGCPVVENEFEPGEGNY</sequence>
<dbReference type="Proteomes" id="UP001596201">
    <property type="component" value="Unassembled WGS sequence"/>
</dbReference>
<name>A0ABD5R6P0_9EURY</name>
<comment type="caution">
    <text evidence="3">The sequence shown here is derived from an EMBL/GenBank/DDBJ whole genome shotgun (WGS) entry which is preliminary data.</text>
</comment>
<feature type="compositionally biased region" description="Low complexity" evidence="1">
    <location>
        <begin position="117"/>
        <end position="129"/>
    </location>
</feature>
<accession>A0ABD5R6P0</accession>
<evidence type="ECO:0000313" key="4">
    <source>
        <dbReference type="Proteomes" id="UP001596201"/>
    </source>
</evidence>
<evidence type="ECO:0000313" key="3">
    <source>
        <dbReference type="EMBL" id="MFC5365677.1"/>
    </source>
</evidence>
<organism evidence="3 4">
    <name type="scientific">Salinirubrum litoreum</name>
    <dbReference type="NCBI Taxonomy" id="1126234"/>
    <lineage>
        <taxon>Archaea</taxon>
        <taxon>Methanobacteriati</taxon>
        <taxon>Methanobacteriota</taxon>
        <taxon>Stenosarchaea group</taxon>
        <taxon>Halobacteria</taxon>
        <taxon>Halobacteriales</taxon>
        <taxon>Haloferacaceae</taxon>
        <taxon>Salinirubrum</taxon>
    </lineage>
</organism>
<dbReference type="RefSeq" id="WP_227229037.1">
    <property type="nucleotide sequence ID" value="NZ_JAJCVJ010000001.1"/>
</dbReference>
<proteinExistence type="predicted"/>
<reference evidence="3 4" key="1">
    <citation type="journal article" date="2019" name="Int. J. Syst. Evol. Microbiol.">
        <title>The Global Catalogue of Microorganisms (GCM) 10K type strain sequencing project: providing services to taxonomists for standard genome sequencing and annotation.</title>
        <authorList>
            <consortium name="The Broad Institute Genomics Platform"/>
            <consortium name="The Broad Institute Genome Sequencing Center for Infectious Disease"/>
            <person name="Wu L."/>
            <person name="Ma J."/>
        </authorList>
    </citation>
    <scope>NUCLEOTIDE SEQUENCE [LARGE SCALE GENOMIC DNA]</scope>
    <source>
        <strain evidence="3 4">CGMCC 1.12237</strain>
    </source>
</reference>
<evidence type="ECO:0000256" key="1">
    <source>
        <dbReference type="SAM" id="MobiDB-lite"/>
    </source>
</evidence>
<feature type="domain" description="DUF8135" evidence="2">
    <location>
        <begin position="159"/>
        <end position="207"/>
    </location>
</feature>
<dbReference type="InterPro" id="IPR058448">
    <property type="entry name" value="DUF8135"/>
</dbReference>
<gene>
    <name evidence="3" type="ORF">ACFPJ5_01915</name>
</gene>
<feature type="compositionally biased region" description="Acidic residues" evidence="1">
    <location>
        <begin position="71"/>
        <end position="98"/>
    </location>
</feature>